<protein>
    <recommendedName>
        <fullName evidence="10">3-deoxy-D-manno-octulosonate 8-phosphate phosphatase</fullName>
    </recommendedName>
</protein>
<feature type="binding site" evidence="7">
    <location>
        <position position="118"/>
    </location>
    <ligand>
        <name>Mg(2+)</name>
        <dbReference type="ChEBI" id="CHEBI:18420"/>
    </ligand>
</feature>
<comment type="similarity">
    <text evidence="2">Belongs to the KdsC family.</text>
</comment>
<dbReference type="PANTHER" id="PTHR21485">
    <property type="entry name" value="HAD SUPERFAMILY MEMBERS CMAS AND KDSC"/>
    <property type="match status" value="1"/>
</dbReference>
<dbReference type="GO" id="GO:0008781">
    <property type="term" value="F:N-acylneuraminate cytidylyltransferase activity"/>
    <property type="evidence" value="ECO:0007669"/>
    <property type="project" value="TreeGrafter"/>
</dbReference>
<name>A0A1G2QJ38_9BACT</name>
<evidence type="ECO:0008006" key="10">
    <source>
        <dbReference type="Google" id="ProtNLM"/>
    </source>
</evidence>
<evidence type="ECO:0000313" key="9">
    <source>
        <dbReference type="Proteomes" id="UP000177090"/>
    </source>
</evidence>
<evidence type="ECO:0000313" key="8">
    <source>
        <dbReference type="EMBL" id="OHA60625.1"/>
    </source>
</evidence>
<dbReference type="SFLD" id="SFLDS00003">
    <property type="entry name" value="Haloacid_Dehalogenase"/>
    <property type="match status" value="1"/>
</dbReference>
<dbReference type="InterPro" id="IPR050793">
    <property type="entry name" value="CMP-NeuNAc_synthase"/>
</dbReference>
<dbReference type="Gene3D" id="3.40.50.1000">
    <property type="entry name" value="HAD superfamily/HAD-like"/>
    <property type="match status" value="1"/>
</dbReference>
<dbReference type="Pfam" id="PF08282">
    <property type="entry name" value="Hydrolase_3"/>
    <property type="match status" value="1"/>
</dbReference>
<dbReference type="InterPro" id="IPR036412">
    <property type="entry name" value="HAD-like_sf"/>
</dbReference>
<proteinExistence type="inferred from homology"/>
<dbReference type="PANTHER" id="PTHR21485:SF3">
    <property type="entry name" value="N-ACYLNEURAMINATE CYTIDYLYLTRANSFERASE"/>
    <property type="match status" value="1"/>
</dbReference>
<comment type="caution">
    <text evidence="8">The sequence shown here is derived from an EMBL/GenBank/DDBJ whole genome shotgun (WGS) entry which is preliminary data.</text>
</comment>
<comment type="subunit">
    <text evidence="3">Homotetramer.</text>
</comment>
<keyword evidence="5" id="KW-0378">Hydrolase</keyword>
<reference evidence="8 9" key="1">
    <citation type="journal article" date="2016" name="Nat. Commun.">
        <title>Thousands of microbial genomes shed light on interconnected biogeochemical processes in an aquifer system.</title>
        <authorList>
            <person name="Anantharaman K."/>
            <person name="Brown C.T."/>
            <person name="Hug L.A."/>
            <person name="Sharon I."/>
            <person name="Castelle C.J."/>
            <person name="Probst A.J."/>
            <person name="Thomas B.C."/>
            <person name="Singh A."/>
            <person name="Wilkins M.J."/>
            <person name="Karaoz U."/>
            <person name="Brodie E.L."/>
            <person name="Williams K.H."/>
            <person name="Hubbard S.S."/>
            <person name="Banfield J.F."/>
        </authorList>
    </citation>
    <scope>NUCLEOTIDE SEQUENCE [LARGE SCALE GENOMIC DNA]</scope>
</reference>
<gene>
    <name evidence="8" type="ORF">A2569_00935</name>
</gene>
<organism evidence="8 9">
    <name type="scientific">Candidatus Vogelbacteria bacterium RIFOXYD1_FULL_51_18</name>
    <dbReference type="NCBI Taxonomy" id="1802440"/>
    <lineage>
        <taxon>Bacteria</taxon>
        <taxon>Candidatus Vogeliibacteriota</taxon>
    </lineage>
</organism>
<keyword evidence="4 7" id="KW-0479">Metal-binding</keyword>
<evidence type="ECO:0000256" key="7">
    <source>
        <dbReference type="PIRSR" id="PIRSR006118-2"/>
    </source>
</evidence>
<comment type="cofactor">
    <cofactor evidence="1 7">
        <name>Mg(2+)</name>
        <dbReference type="ChEBI" id="CHEBI:18420"/>
    </cofactor>
</comment>
<feature type="binding site" evidence="7">
    <location>
        <position position="25"/>
    </location>
    <ligand>
        <name>substrate</name>
    </ligand>
</feature>
<dbReference type="PIRSF" id="PIRSF006118">
    <property type="entry name" value="KDO8-P_Ptase"/>
    <property type="match status" value="1"/>
</dbReference>
<dbReference type="GO" id="GO:0016788">
    <property type="term" value="F:hydrolase activity, acting on ester bonds"/>
    <property type="evidence" value="ECO:0007669"/>
    <property type="project" value="InterPro"/>
</dbReference>
<evidence type="ECO:0000256" key="6">
    <source>
        <dbReference type="ARBA" id="ARBA00022842"/>
    </source>
</evidence>
<accession>A0A1G2QJ38</accession>
<dbReference type="Proteomes" id="UP000177090">
    <property type="component" value="Unassembled WGS sequence"/>
</dbReference>
<keyword evidence="6 7" id="KW-0460">Magnesium</keyword>
<evidence type="ECO:0000256" key="2">
    <source>
        <dbReference type="ARBA" id="ARBA00005893"/>
    </source>
</evidence>
<dbReference type="EMBL" id="MHTL01000011">
    <property type="protein sequence ID" value="OHA60625.1"/>
    <property type="molecule type" value="Genomic_DNA"/>
</dbReference>
<dbReference type="SUPFAM" id="SSF56784">
    <property type="entry name" value="HAD-like"/>
    <property type="match status" value="1"/>
</dbReference>
<feature type="binding site" evidence="7">
    <location>
        <position position="23"/>
    </location>
    <ligand>
        <name>Mg(2+)</name>
        <dbReference type="ChEBI" id="CHEBI:18420"/>
    </ligand>
</feature>
<evidence type="ECO:0000256" key="5">
    <source>
        <dbReference type="ARBA" id="ARBA00022801"/>
    </source>
</evidence>
<dbReference type="SFLD" id="SFLDG01138">
    <property type="entry name" value="C1.6.2:_Deoxy-d-mannose-octulo"/>
    <property type="match status" value="1"/>
</dbReference>
<evidence type="ECO:0000256" key="4">
    <source>
        <dbReference type="ARBA" id="ARBA00022723"/>
    </source>
</evidence>
<dbReference type="AlphaFoldDB" id="A0A1G2QJ38"/>
<dbReference type="SFLD" id="SFLDG01136">
    <property type="entry name" value="C1.6:_Phosphoserine_Phosphatas"/>
    <property type="match status" value="1"/>
</dbReference>
<dbReference type="InterPro" id="IPR023214">
    <property type="entry name" value="HAD_sf"/>
</dbReference>
<dbReference type="STRING" id="1802440.A2569_00935"/>
<dbReference type="GO" id="GO:0046872">
    <property type="term" value="F:metal ion binding"/>
    <property type="evidence" value="ECO:0007669"/>
    <property type="project" value="UniProtKB-KW"/>
</dbReference>
<sequence length="179" mass="19709">MNAQLSTQDIQERLAKIKLLALDFDGIFTDGSVYVDENEKETVRCDRRDGLGFEMLRHAQIPACIISREPNPVVAARAKKLQLHYWQSVEKGNGKLDILTTHCQELGITVLEVAYMGDDINDLAILHAVGLAVTVPDGHPLVIQAAHHVTTKHGGRGAIREIIEALLIAQGFDLTKLVL</sequence>
<evidence type="ECO:0000256" key="3">
    <source>
        <dbReference type="ARBA" id="ARBA00011881"/>
    </source>
</evidence>
<dbReference type="InterPro" id="IPR010023">
    <property type="entry name" value="KdsC_fam"/>
</dbReference>
<evidence type="ECO:0000256" key="1">
    <source>
        <dbReference type="ARBA" id="ARBA00001946"/>
    </source>
</evidence>